<dbReference type="EMBL" id="FQVK01000018">
    <property type="protein sequence ID" value="SHF13464.1"/>
    <property type="molecule type" value="Genomic_DNA"/>
</dbReference>
<dbReference type="SMART" id="SM00796">
    <property type="entry name" value="AHS1"/>
    <property type="match status" value="1"/>
</dbReference>
<proteinExistence type="predicted"/>
<keyword evidence="1" id="KW-0547">Nucleotide-binding</keyword>
<dbReference type="Proteomes" id="UP000325134">
    <property type="component" value="Unassembled WGS sequence"/>
</dbReference>
<dbReference type="PANTHER" id="PTHR34698:SF2">
    <property type="entry name" value="5-OXOPROLINASE SUBUNIT B"/>
    <property type="match status" value="1"/>
</dbReference>
<keyword evidence="2" id="KW-0378">Hydrolase</keyword>
<dbReference type="AlphaFoldDB" id="A0A1M4Z611"/>
<dbReference type="SUPFAM" id="SSF50891">
    <property type="entry name" value="Cyclophilin-like"/>
    <property type="match status" value="1"/>
</dbReference>
<dbReference type="PANTHER" id="PTHR34698">
    <property type="entry name" value="5-OXOPROLINASE SUBUNIT B"/>
    <property type="match status" value="1"/>
</dbReference>
<dbReference type="InterPro" id="IPR010016">
    <property type="entry name" value="PxpB"/>
</dbReference>
<reference evidence="5 6" key="1">
    <citation type="submission" date="2016-11" db="EMBL/GenBank/DDBJ databases">
        <authorList>
            <person name="Varghese N."/>
            <person name="Submissions S."/>
        </authorList>
    </citation>
    <scope>NUCLEOTIDE SEQUENCE [LARGE SCALE GENOMIC DNA]</scope>
    <source>
        <strain evidence="5 6">DSM 29341</strain>
    </source>
</reference>
<dbReference type="GO" id="GO:0016787">
    <property type="term" value="F:hydrolase activity"/>
    <property type="evidence" value="ECO:0007669"/>
    <property type="project" value="UniProtKB-KW"/>
</dbReference>
<dbReference type="SUPFAM" id="SSF160467">
    <property type="entry name" value="PH0987 N-terminal domain-like"/>
    <property type="match status" value="1"/>
</dbReference>
<feature type="domain" description="Carboxyltransferase" evidence="4">
    <location>
        <begin position="5"/>
        <end position="209"/>
    </location>
</feature>
<dbReference type="Gene3D" id="2.40.100.10">
    <property type="entry name" value="Cyclophilin-like"/>
    <property type="match status" value="1"/>
</dbReference>
<evidence type="ECO:0000259" key="4">
    <source>
        <dbReference type="SMART" id="SM00796"/>
    </source>
</evidence>
<organism evidence="5 6">
    <name type="scientific">Ruegeria intermedia</name>
    <dbReference type="NCBI Taxonomy" id="996115"/>
    <lineage>
        <taxon>Bacteria</taxon>
        <taxon>Pseudomonadati</taxon>
        <taxon>Pseudomonadota</taxon>
        <taxon>Alphaproteobacteria</taxon>
        <taxon>Rhodobacterales</taxon>
        <taxon>Roseobacteraceae</taxon>
        <taxon>Ruegeria</taxon>
    </lineage>
</organism>
<evidence type="ECO:0000313" key="5">
    <source>
        <dbReference type="EMBL" id="SHF13464.1"/>
    </source>
</evidence>
<dbReference type="Gene3D" id="3.30.1360.40">
    <property type="match status" value="1"/>
</dbReference>
<evidence type="ECO:0000313" key="6">
    <source>
        <dbReference type="Proteomes" id="UP000325134"/>
    </source>
</evidence>
<dbReference type="InterPro" id="IPR003833">
    <property type="entry name" value="CT_C_D"/>
</dbReference>
<evidence type="ECO:0000256" key="2">
    <source>
        <dbReference type="ARBA" id="ARBA00022801"/>
    </source>
</evidence>
<dbReference type="InterPro" id="IPR029000">
    <property type="entry name" value="Cyclophilin-like_dom_sf"/>
</dbReference>
<dbReference type="RefSeq" id="WP_149776508.1">
    <property type="nucleotide sequence ID" value="NZ_FQVK01000018.1"/>
</dbReference>
<keyword evidence="3" id="KW-0067">ATP-binding</keyword>
<name>A0A1M4Z611_9RHOB</name>
<dbReference type="GO" id="GO:0005524">
    <property type="term" value="F:ATP binding"/>
    <property type="evidence" value="ECO:0007669"/>
    <property type="project" value="UniProtKB-KW"/>
</dbReference>
<evidence type="ECO:0000256" key="3">
    <source>
        <dbReference type="ARBA" id="ARBA00022840"/>
    </source>
</evidence>
<evidence type="ECO:0000256" key="1">
    <source>
        <dbReference type="ARBA" id="ARBA00022741"/>
    </source>
</evidence>
<protein>
    <submittedName>
        <fullName evidence="5">Sensor histidine kinase inhibitor, KipI family</fullName>
    </submittedName>
</protein>
<dbReference type="OrthoDB" id="9778567at2"/>
<dbReference type="Pfam" id="PF02682">
    <property type="entry name" value="CT_C_D"/>
    <property type="match status" value="1"/>
</dbReference>
<sequence>MQDFPIIRTAGVDGLLISFAAALSEPANRAALAFRAALESKGWAGVEETSSSLVSAFVRFDPLRLSHAALHRQVQALLDQHDWYAADLPGGRRFWRVPTVFGTDLAPQLGQAAQAAGLSEAEAIRSLSQARVRVQTIGFAPGQPYLGELPPAWDIPRQKELTPRVPEGALVVALRQLVLFSVTTPTGWQHVGQTAIRLFQPDMPEPFLLRPGDEVQFTPIDPETLARMRSDPRGGASCETLA</sequence>
<keyword evidence="6" id="KW-1185">Reference proteome</keyword>
<gene>
    <name evidence="5" type="ORF">SAMN05444279_11839</name>
</gene>
<accession>A0A1M4Z611</accession>